<dbReference type="InterPro" id="IPR017871">
    <property type="entry name" value="ABC_transporter-like_CS"/>
</dbReference>
<dbReference type="InterPro" id="IPR003593">
    <property type="entry name" value="AAA+_ATPase"/>
</dbReference>
<dbReference type="PROSITE" id="PS00211">
    <property type="entry name" value="ABC_TRANSPORTER_1"/>
    <property type="match status" value="1"/>
</dbReference>
<dbReference type="SMART" id="SM00382">
    <property type="entry name" value="AAA"/>
    <property type="match status" value="1"/>
</dbReference>
<evidence type="ECO:0000256" key="1">
    <source>
        <dbReference type="ARBA" id="ARBA00022448"/>
    </source>
</evidence>
<keyword evidence="5" id="KW-0406">Ion transport</keyword>
<evidence type="ECO:0000313" key="8">
    <source>
        <dbReference type="EMBL" id="MFD2215123.1"/>
    </source>
</evidence>
<keyword evidence="9" id="KW-1185">Reference proteome</keyword>
<dbReference type="GO" id="GO:0005524">
    <property type="term" value="F:ATP binding"/>
    <property type="evidence" value="ECO:0007669"/>
    <property type="project" value="UniProtKB-KW"/>
</dbReference>
<gene>
    <name evidence="8" type="primary">nikE</name>
    <name evidence="8" type="ORF">ACFSKK_15640</name>
</gene>
<keyword evidence="2" id="KW-0533">Nickel</keyword>
<dbReference type="Pfam" id="PF00005">
    <property type="entry name" value="ABC_tran"/>
    <property type="match status" value="1"/>
</dbReference>
<protein>
    <submittedName>
        <fullName evidence="8">Nickel import ATP-binding protein NikE</fullName>
    </submittedName>
</protein>
<dbReference type="RefSeq" id="WP_247346678.1">
    <property type="nucleotide sequence ID" value="NZ_CP095550.1"/>
</dbReference>
<evidence type="ECO:0000256" key="5">
    <source>
        <dbReference type="ARBA" id="ARBA00023112"/>
    </source>
</evidence>
<keyword evidence="1" id="KW-0813">Transport</keyword>
<keyword evidence="4 8" id="KW-0067">ATP-binding</keyword>
<dbReference type="CDD" id="cd03257">
    <property type="entry name" value="ABC_NikE_OppD_transporters"/>
    <property type="match status" value="1"/>
</dbReference>
<dbReference type="SUPFAM" id="SSF52540">
    <property type="entry name" value="P-loop containing nucleoside triphosphate hydrolases"/>
    <property type="match status" value="1"/>
</dbReference>
<feature type="domain" description="ABC transporter" evidence="7">
    <location>
        <begin position="4"/>
        <end position="253"/>
    </location>
</feature>
<dbReference type="InterPro" id="IPR050319">
    <property type="entry name" value="ABC_transp_ATP-bind"/>
</dbReference>
<feature type="region of interest" description="Disordered" evidence="6">
    <location>
        <begin position="259"/>
        <end position="278"/>
    </location>
</feature>
<keyword evidence="5" id="KW-0921">Nickel transport</keyword>
<reference evidence="9" key="1">
    <citation type="journal article" date="2019" name="Int. J. Syst. Evol. Microbiol.">
        <title>The Global Catalogue of Microorganisms (GCM) 10K type strain sequencing project: providing services to taxonomists for standard genome sequencing and annotation.</title>
        <authorList>
            <consortium name="The Broad Institute Genomics Platform"/>
            <consortium name="The Broad Institute Genome Sequencing Center for Infectious Disease"/>
            <person name="Wu L."/>
            <person name="Ma J."/>
        </authorList>
    </citation>
    <scope>NUCLEOTIDE SEQUENCE [LARGE SCALE GENOMIC DNA]</scope>
    <source>
        <strain evidence="9">CGMCC 1.15474</strain>
    </source>
</reference>
<dbReference type="InterPro" id="IPR003439">
    <property type="entry name" value="ABC_transporter-like_ATP-bd"/>
</dbReference>
<dbReference type="EMBL" id="JBHUIK010000003">
    <property type="protein sequence ID" value="MFD2215123.1"/>
    <property type="molecule type" value="Genomic_DNA"/>
</dbReference>
<dbReference type="Proteomes" id="UP001597318">
    <property type="component" value="Unassembled WGS sequence"/>
</dbReference>
<evidence type="ECO:0000256" key="3">
    <source>
        <dbReference type="ARBA" id="ARBA00022741"/>
    </source>
</evidence>
<evidence type="ECO:0000256" key="2">
    <source>
        <dbReference type="ARBA" id="ARBA00022596"/>
    </source>
</evidence>
<dbReference type="PANTHER" id="PTHR43776:SF8">
    <property type="entry name" value="ABC TRANSPORTER, ATP-BINDING PROTEIN"/>
    <property type="match status" value="1"/>
</dbReference>
<comment type="caution">
    <text evidence="8">The sequence shown here is derived from an EMBL/GenBank/DDBJ whole genome shotgun (WGS) entry which is preliminary data.</text>
</comment>
<dbReference type="PANTHER" id="PTHR43776">
    <property type="entry name" value="TRANSPORT ATP-BINDING PROTEIN"/>
    <property type="match status" value="1"/>
</dbReference>
<dbReference type="PROSITE" id="PS50893">
    <property type="entry name" value="ABC_TRANSPORTER_2"/>
    <property type="match status" value="1"/>
</dbReference>
<evidence type="ECO:0000313" key="9">
    <source>
        <dbReference type="Proteomes" id="UP001597318"/>
    </source>
</evidence>
<dbReference type="InterPro" id="IPR027417">
    <property type="entry name" value="P-loop_NTPase"/>
</dbReference>
<organism evidence="8 9">
    <name type="scientific">Metabacillus endolithicus</name>
    <dbReference type="NCBI Taxonomy" id="1535204"/>
    <lineage>
        <taxon>Bacteria</taxon>
        <taxon>Bacillati</taxon>
        <taxon>Bacillota</taxon>
        <taxon>Bacilli</taxon>
        <taxon>Bacillales</taxon>
        <taxon>Bacillaceae</taxon>
        <taxon>Metabacillus</taxon>
    </lineage>
</organism>
<keyword evidence="3" id="KW-0547">Nucleotide-binding</keyword>
<accession>A0ABW5C2L0</accession>
<proteinExistence type="predicted"/>
<dbReference type="InterPro" id="IPR014137">
    <property type="entry name" value="Nickel_NikE"/>
</dbReference>
<evidence type="ECO:0000256" key="6">
    <source>
        <dbReference type="SAM" id="MobiDB-lite"/>
    </source>
</evidence>
<sequence length="298" mass="33625">MSLLQVNNITHSYGSQSLFKKKDRSKKVLSDISFSIEEGTCLGMLGSSGAGKSTLGKVILGLERPQKGEILFQGHDLYNVDKRTLHKIRRDLQVVFQDSYSSVNPRLTAERIIAEPLENYEKLTVNEQKRMIIELLERVGLSESDLKKHPNQFSGGQLQRINIARAISLKPRLIVLDESVSSLDMVNQTLVLELLKELKKDFGLSYLFITHDIKAAYEISDKIGLLEKGELVELYHDKTQFFTSNHPVAQEMRNSILAEHPRNRTVRDSGSFGDKGTGPAYRILRQRRDGGTGSLTRL</sequence>
<evidence type="ECO:0000256" key="4">
    <source>
        <dbReference type="ARBA" id="ARBA00022840"/>
    </source>
</evidence>
<name>A0ABW5C2L0_9BACI</name>
<dbReference type="NCBIfam" id="TIGR02769">
    <property type="entry name" value="nickel_nikE"/>
    <property type="match status" value="1"/>
</dbReference>
<dbReference type="Gene3D" id="3.40.50.300">
    <property type="entry name" value="P-loop containing nucleotide triphosphate hydrolases"/>
    <property type="match status" value="1"/>
</dbReference>
<evidence type="ECO:0000259" key="7">
    <source>
        <dbReference type="PROSITE" id="PS50893"/>
    </source>
</evidence>